<keyword evidence="1" id="KW-0233">DNA recombination</keyword>
<proteinExistence type="predicted"/>
<sequence>MSNPANAAEAFSAFQAHAQESEYAKIKTALLRFTVPGWSKRYPLEKRSSSQVMAKALHFLETISLQQLQGALQVQAEVFEKMAVSESNRRVFKSYLRKFLSWCEEQGWFDEATTRSLPNEIASQVPAKVAVQLNRFQSPKGVHKPLAKDLKLSGVPKKVNYALGTVAGDVINTRLAHQLDRLFQFMQQTLGLRPSTRENYRERLLQLLGWFHRYQGVPLDELCLESIVPVVKLKARMADCFKEDGSPDHNKFAIETILAAEGAMQPAQQTDHRLRQYLDFLNGSLSAKLKVLQACINTAKYLYSEQTSDPKQYQDVPMILLTRKLTRSLRQCEGKVAPRIPFEVKSVPWERCYEVVLQLKQEADTVVLYQVAPRRTGGIAASPRKETGIARSYLRFLLAALFVLIPPDRARTIRELELGRTLVWGCLQGGVILPPERTQTPSAARWWLHLQPQDYKTGDAYQTYWGELPNTDFGDGTYFYDYLDRWVTIYRPLFQPNHHRLLVKRNGEPLSRNGMNQSFRQCFFRLTGVPVTPKELRPMYVTYLRHKQANEAVLDAAACAMHHSRAMQNEIYDRQQLLDKQEPIHAFNQRLMTQAASTTRP</sequence>
<gene>
    <name evidence="2" type="ORF">NDI38_15110</name>
</gene>
<dbReference type="EMBL" id="JAMPLM010000013">
    <property type="protein sequence ID" value="MEP1059770.1"/>
    <property type="molecule type" value="Genomic_DNA"/>
</dbReference>
<dbReference type="InterPro" id="IPR013762">
    <property type="entry name" value="Integrase-like_cat_sf"/>
</dbReference>
<dbReference type="SUPFAM" id="SSF56349">
    <property type="entry name" value="DNA breaking-rejoining enzymes"/>
    <property type="match status" value="1"/>
</dbReference>
<dbReference type="RefSeq" id="WP_190449481.1">
    <property type="nucleotide sequence ID" value="NZ_JAMPLM010000013.1"/>
</dbReference>
<reference evidence="2 3" key="1">
    <citation type="submission" date="2022-04" db="EMBL/GenBank/DDBJ databases">
        <title>Positive selection, recombination, and allopatry shape intraspecific diversity of widespread and dominant cyanobacteria.</title>
        <authorList>
            <person name="Wei J."/>
            <person name="Shu W."/>
            <person name="Hu C."/>
        </authorList>
    </citation>
    <scope>NUCLEOTIDE SEQUENCE [LARGE SCALE GENOMIC DNA]</scope>
    <source>
        <strain evidence="2 3">AS-A4</strain>
    </source>
</reference>
<dbReference type="Proteomes" id="UP001476950">
    <property type="component" value="Unassembled WGS sequence"/>
</dbReference>
<evidence type="ECO:0000256" key="1">
    <source>
        <dbReference type="ARBA" id="ARBA00023172"/>
    </source>
</evidence>
<organism evidence="2 3">
    <name type="scientific">Stenomitos frigidus AS-A4</name>
    <dbReference type="NCBI Taxonomy" id="2933935"/>
    <lineage>
        <taxon>Bacteria</taxon>
        <taxon>Bacillati</taxon>
        <taxon>Cyanobacteriota</taxon>
        <taxon>Cyanophyceae</taxon>
        <taxon>Leptolyngbyales</taxon>
        <taxon>Leptolyngbyaceae</taxon>
        <taxon>Stenomitos</taxon>
    </lineage>
</organism>
<comment type="caution">
    <text evidence="2">The sequence shown here is derived from an EMBL/GenBank/DDBJ whole genome shotgun (WGS) entry which is preliminary data.</text>
</comment>
<evidence type="ECO:0000313" key="3">
    <source>
        <dbReference type="Proteomes" id="UP001476950"/>
    </source>
</evidence>
<name>A0ABV0KKN6_9CYAN</name>
<protein>
    <recommendedName>
        <fullName evidence="4">Core-binding (CB) domain-containing protein</fullName>
    </recommendedName>
</protein>
<keyword evidence="3" id="KW-1185">Reference proteome</keyword>
<evidence type="ECO:0000313" key="2">
    <source>
        <dbReference type="EMBL" id="MEP1059770.1"/>
    </source>
</evidence>
<dbReference type="Gene3D" id="1.10.443.10">
    <property type="entry name" value="Intergrase catalytic core"/>
    <property type="match status" value="1"/>
</dbReference>
<dbReference type="InterPro" id="IPR011010">
    <property type="entry name" value="DNA_brk_join_enz"/>
</dbReference>
<accession>A0ABV0KKN6</accession>
<evidence type="ECO:0008006" key="4">
    <source>
        <dbReference type="Google" id="ProtNLM"/>
    </source>
</evidence>